<dbReference type="Proteomes" id="UP000016491">
    <property type="component" value="Unassembled WGS sequence"/>
</dbReference>
<evidence type="ECO:0000313" key="2">
    <source>
        <dbReference type="Proteomes" id="UP000016491"/>
    </source>
</evidence>
<reference evidence="1 2" key="1">
    <citation type="submission" date="2013-07" db="EMBL/GenBank/DDBJ databases">
        <authorList>
            <person name="Weinstock G."/>
            <person name="Sodergren E."/>
            <person name="Wylie T."/>
            <person name="Fulton L."/>
            <person name="Fulton R."/>
            <person name="Fronick C."/>
            <person name="O'Laughlin M."/>
            <person name="Godfrey J."/>
            <person name="Miner T."/>
            <person name="Herter B."/>
            <person name="Appelbaum E."/>
            <person name="Cordes M."/>
            <person name="Lek S."/>
            <person name="Wollam A."/>
            <person name="Pepin K.H."/>
            <person name="Palsikar V.B."/>
            <person name="Mitreva M."/>
            <person name="Wilson R.K."/>
        </authorList>
    </citation>
    <scope>NUCLEOTIDE SEQUENCE [LARGE SCALE GENOMIC DNA]</scope>
    <source>
        <strain evidence="1 2">ATCC 14940</strain>
    </source>
</reference>
<dbReference type="EMBL" id="AWSU01000053">
    <property type="protein sequence ID" value="ERI79822.1"/>
    <property type="molecule type" value="Genomic_DNA"/>
</dbReference>
<proteinExistence type="predicted"/>
<sequence>MTVFYNYFYFFADEIQCHSSQTVFHIHGRYLSEIKKAAK</sequence>
<protein>
    <submittedName>
        <fullName evidence="1">Uncharacterized protein</fullName>
    </submittedName>
</protein>
<name>A0ABC9U2B6_CLOSY</name>
<gene>
    <name evidence="1" type="ORF">CLOSYM_00678</name>
</gene>
<dbReference type="AlphaFoldDB" id="A0ABC9U2B6"/>
<organism evidence="1 2">
    <name type="scientific">[Clostridium] symbiosum ATCC 14940</name>
    <dbReference type="NCBI Taxonomy" id="411472"/>
    <lineage>
        <taxon>Bacteria</taxon>
        <taxon>Bacillati</taxon>
        <taxon>Bacillota</taxon>
        <taxon>Clostridia</taxon>
        <taxon>Lachnospirales</taxon>
        <taxon>Lachnospiraceae</taxon>
        <taxon>Otoolea</taxon>
    </lineage>
</organism>
<comment type="caution">
    <text evidence="1">The sequence shown here is derived from an EMBL/GenBank/DDBJ whole genome shotgun (WGS) entry which is preliminary data.</text>
</comment>
<accession>A0ABC9U2B6</accession>
<evidence type="ECO:0000313" key="1">
    <source>
        <dbReference type="EMBL" id="ERI79822.1"/>
    </source>
</evidence>